<evidence type="ECO:0000313" key="2">
    <source>
        <dbReference type="Proteomes" id="UP000790347"/>
    </source>
</evidence>
<reference evidence="1" key="1">
    <citation type="submission" date="2013-05" db="EMBL/GenBank/DDBJ databases">
        <authorList>
            <person name="Yim A.K.Y."/>
            <person name="Chan T.F."/>
            <person name="Ji K.M."/>
            <person name="Liu X.Y."/>
            <person name="Zhou J.W."/>
            <person name="Li R.Q."/>
            <person name="Yang K.Y."/>
            <person name="Li J."/>
            <person name="Li M."/>
            <person name="Law P.T.W."/>
            <person name="Wu Y.L."/>
            <person name="Cai Z.L."/>
            <person name="Qin H."/>
            <person name="Bao Y."/>
            <person name="Leung R.K.K."/>
            <person name="Ng P.K.S."/>
            <person name="Zou J."/>
            <person name="Zhong X.J."/>
            <person name="Ran P.X."/>
            <person name="Zhong N.S."/>
            <person name="Liu Z.G."/>
            <person name="Tsui S.K.W."/>
        </authorList>
    </citation>
    <scope>NUCLEOTIDE SEQUENCE</scope>
    <source>
        <strain evidence="1">Derf</strain>
        <tissue evidence="1">Whole organism</tissue>
    </source>
</reference>
<sequence length="98" mass="11567">MYVSYGNVDSCMEKKEEKESALNFYRHHHHHHHYQLFGFLFGYSNHPVITIGVYNLSRVSIDGGLPHYQCNSCCHSDVYHHHHHQTRETVWLAGWMDG</sequence>
<accession>A0A922L4X3</accession>
<keyword evidence="2" id="KW-1185">Reference proteome</keyword>
<evidence type="ECO:0000313" key="1">
    <source>
        <dbReference type="EMBL" id="KAH9517976.1"/>
    </source>
</evidence>
<protein>
    <submittedName>
        <fullName evidence="1">Uncharacterized protein</fullName>
    </submittedName>
</protein>
<name>A0A922L4X3_DERFA</name>
<dbReference type="AlphaFoldDB" id="A0A922L4X3"/>
<dbReference type="Proteomes" id="UP000790347">
    <property type="component" value="Unassembled WGS sequence"/>
</dbReference>
<reference evidence="1" key="2">
    <citation type="journal article" date="2022" name="Res Sq">
        <title>Comparative Genomics Reveals Insights into the Divergent Evolution of Astigmatic Mites and Household Pest Adaptations.</title>
        <authorList>
            <person name="Xiong Q."/>
            <person name="Wan A.T.-Y."/>
            <person name="Liu X.-Y."/>
            <person name="Fung C.S.-H."/>
            <person name="Xiao X."/>
            <person name="Malainual N."/>
            <person name="Hou J."/>
            <person name="Wang L."/>
            <person name="Wang M."/>
            <person name="Yang K."/>
            <person name="Cui Y."/>
            <person name="Leung E."/>
            <person name="Nong W."/>
            <person name="Shin S.-K."/>
            <person name="Au S."/>
            <person name="Jeong K.Y."/>
            <person name="Chew F.T."/>
            <person name="Hui J."/>
            <person name="Leung T.F."/>
            <person name="Tungtrongchitr A."/>
            <person name="Zhong N."/>
            <person name="Liu Z."/>
            <person name="Tsui S."/>
        </authorList>
    </citation>
    <scope>NUCLEOTIDE SEQUENCE</scope>
    <source>
        <strain evidence="1">Derf</strain>
        <tissue evidence="1">Whole organism</tissue>
    </source>
</reference>
<dbReference type="EMBL" id="ASGP02000003">
    <property type="protein sequence ID" value="KAH9517976.1"/>
    <property type="molecule type" value="Genomic_DNA"/>
</dbReference>
<proteinExistence type="predicted"/>
<organism evidence="1 2">
    <name type="scientific">Dermatophagoides farinae</name>
    <name type="common">American house dust mite</name>
    <dbReference type="NCBI Taxonomy" id="6954"/>
    <lineage>
        <taxon>Eukaryota</taxon>
        <taxon>Metazoa</taxon>
        <taxon>Ecdysozoa</taxon>
        <taxon>Arthropoda</taxon>
        <taxon>Chelicerata</taxon>
        <taxon>Arachnida</taxon>
        <taxon>Acari</taxon>
        <taxon>Acariformes</taxon>
        <taxon>Sarcoptiformes</taxon>
        <taxon>Astigmata</taxon>
        <taxon>Psoroptidia</taxon>
        <taxon>Analgoidea</taxon>
        <taxon>Pyroglyphidae</taxon>
        <taxon>Dermatophagoidinae</taxon>
        <taxon>Dermatophagoides</taxon>
    </lineage>
</organism>
<gene>
    <name evidence="1" type="ORF">DERF_008582</name>
</gene>
<comment type="caution">
    <text evidence="1">The sequence shown here is derived from an EMBL/GenBank/DDBJ whole genome shotgun (WGS) entry which is preliminary data.</text>
</comment>